<dbReference type="GO" id="GO:0005634">
    <property type="term" value="C:nucleus"/>
    <property type="evidence" value="ECO:0007669"/>
    <property type="project" value="UniProtKB-SubCell"/>
</dbReference>
<evidence type="ECO:0000256" key="3">
    <source>
        <dbReference type="ARBA" id="ARBA00023125"/>
    </source>
</evidence>
<keyword evidence="9" id="KW-1185">Reference proteome</keyword>
<sequence length="291" mass="31975">MTSRSQGNPPTVVAIGELIKGREAAARLGVLLQEATLGNSAIEAFNEVLDSFSRSISLLDSDKPLEADQDPAIIGVSRKRKISPGGGKKGGNRRRSRPTSLRMVPSKTLDDGYTWRKYGQKEIQSSKFPRSYFRCTHKFDQNCQAIRQVQRSADDESMFIITYMGEHTCRDPSMLPQIISPSSLKGSCLISFRSNPTDNRQEAPLPSSFPSYMQECHEDVPSNLSPGTSLSEYVARSAPSNEGSKLMIPLGSTSDHGDVDSGFQSSTSSIDMDFVTDSLEDIFSFDHDGFL</sequence>
<accession>A0A8K0I6U6</accession>
<evidence type="ECO:0000313" key="8">
    <source>
        <dbReference type="EMBL" id="KAG1338951.1"/>
    </source>
</evidence>
<evidence type="ECO:0000259" key="7">
    <source>
        <dbReference type="PROSITE" id="PS50811"/>
    </source>
</evidence>
<keyword evidence="3 8" id="KW-0238">DNA-binding</keyword>
<protein>
    <submittedName>
        <fullName evidence="8">WRKY DNA-binding transcription factor 70</fullName>
    </submittedName>
</protein>
<evidence type="ECO:0000256" key="4">
    <source>
        <dbReference type="ARBA" id="ARBA00023163"/>
    </source>
</evidence>
<dbReference type="Proteomes" id="UP000797356">
    <property type="component" value="Chromosome 4"/>
</dbReference>
<keyword evidence="2" id="KW-0805">Transcription regulation</keyword>
<dbReference type="AlphaFoldDB" id="A0A8K0I6U6"/>
<dbReference type="EMBL" id="CM017875">
    <property type="protein sequence ID" value="KAG1338951.1"/>
    <property type="molecule type" value="Genomic_DNA"/>
</dbReference>
<feature type="domain" description="WRKY" evidence="7">
    <location>
        <begin position="104"/>
        <end position="172"/>
    </location>
</feature>
<keyword evidence="4" id="KW-0804">Transcription</keyword>
<dbReference type="PANTHER" id="PTHR32096">
    <property type="entry name" value="WRKY TRANSCRIPTION FACTOR 30-RELATED-RELATED"/>
    <property type="match status" value="1"/>
</dbReference>
<organism evidence="8 9">
    <name type="scientific">Cocos nucifera</name>
    <name type="common">Coconut palm</name>
    <dbReference type="NCBI Taxonomy" id="13894"/>
    <lineage>
        <taxon>Eukaryota</taxon>
        <taxon>Viridiplantae</taxon>
        <taxon>Streptophyta</taxon>
        <taxon>Embryophyta</taxon>
        <taxon>Tracheophyta</taxon>
        <taxon>Spermatophyta</taxon>
        <taxon>Magnoliopsida</taxon>
        <taxon>Liliopsida</taxon>
        <taxon>Arecaceae</taxon>
        <taxon>Arecoideae</taxon>
        <taxon>Cocoseae</taxon>
        <taxon>Attaleinae</taxon>
        <taxon>Cocos</taxon>
    </lineage>
</organism>
<dbReference type="SMART" id="SM00774">
    <property type="entry name" value="WRKY"/>
    <property type="match status" value="1"/>
</dbReference>
<proteinExistence type="predicted"/>
<dbReference type="InterPro" id="IPR036576">
    <property type="entry name" value="WRKY_dom_sf"/>
</dbReference>
<evidence type="ECO:0000313" key="9">
    <source>
        <dbReference type="Proteomes" id="UP000797356"/>
    </source>
</evidence>
<dbReference type="InterPro" id="IPR044810">
    <property type="entry name" value="WRKY_plant"/>
</dbReference>
<reference evidence="8" key="1">
    <citation type="journal article" date="2017" name="Gigascience">
        <title>The genome draft of coconut (Cocos nucifera).</title>
        <authorList>
            <person name="Xiao Y."/>
            <person name="Xu P."/>
            <person name="Fan H."/>
            <person name="Baudouin L."/>
            <person name="Xia W."/>
            <person name="Bocs S."/>
            <person name="Xu J."/>
            <person name="Li Q."/>
            <person name="Guo A."/>
            <person name="Zhou L."/>
            <person name="Li J."/>
            <person name="Wu Y."/>
            <person name="Ma Z."/>
            <person name="Armero A."/>
            <person name="Issali A.E."/>
            <person name="Liu N."/>
            <person name="Peng M."/>
            <person name="Yang Y."/>
        </authorList>
    </citation>
    <scope>NUCLEOTIDE SEQUENCE</scope>
    <source>
        <tissue evidence="8">Spear leaf of Hainan Tall coconut</tissue>
    </source>
</reference>
<evidence type="ECO:0000256" key="5">
    <source>
        <dbReference type="ARBA" id="ARBA00023242"/>
    </source>
</evidence>
<keyword evidence="5" id="KW-0539">Nucleus</keyword>
<dbReference type="GO" id="GO:0000976">
    <property type="term" value="F:transcription cis-regulatory region binding"/>
    <property type="evidence" value="ECO:0007669"/>
    <property type="project" value="TreeGrafter"/>
</dbReference>
<comment type="caution">
    <text evidence="8">The sequence shown here is derived from an EMBL/GenBank/DDBJ whole genome shotgun (WGS) entry which is preliminary data.</text>
</comment>
<name>A0A8K0I6U6_COCNU</name>
<dbReference type="SUPFAM" id="SSF118290">
    <property type="entry name" value="WRKY DNA-binding domain"/>
    <property type="match status" value="1"/>
</dbReference>
<dbReference type="OrthoDB" id="2021064at2759"/>
<dbReference type="PANTHER" id="PTHR32096:SF146">
    <property type="entry name" value="WRKY TRANSCRIPTION FACTOR 19-RELATED"/>
    <property type="match status" value="1"/>
</dbReference>
<dbReference type="Pfam" id="PF03106">
    <property type="entry name" value="WRKY"/>
    <property type="match status" value="1"/>
</dbReference>
<dbReference type="Gene3D" id="2.20.25.80">
    <property type="entry name" value="WRKY domain"/>
    <property type="match status" value="1"/>
</dbReference>
<comment type="subcellular location">
    <subcellularLocation>
        <location evidence="1">Nucleus</location>
    </subcellularLocation>
</comment>
<evidence type="ECO:0000256" key="2">
    <source>
        <dbReference type="ARBA" id="ARBA00023015"/>
    </source>
</evidence>
<gene>
    <name evidence="8" type="ORF">COCNU_04G012570</name>
</gene>
<reference evidence="8" key="2">
    <citation type="submission" date="2019-07" db="EMBL/GenBank/DDBJ databases">
        <authorList>
            <person name="Yang Y."/>
            <person name="Bocs S."/>
            <person name="Baudouin L."/>
        </authorList>
    </citation>
    <scope>NUCLEOTIDE SEQUENCE</scope>
    <source>
        <tissue evidence="8">Spear leaf of Hainan Tall coconut</tissue>
    </source>
</reference>
<dbReference type="InterPro" id="IPR003657">
    <property type="entry name" value="WRKY_dom"/>
</dbReference>
<dbReference type="PROSITE" id="PS50811">
    <property type="entry name" value="WRKY"/>
    <property type="match status" value="1"/>
</dbReference>
<evidence type="ECO:0000256" key="6">
    <source>
        <dbReference type="SAM" id="MobiDB-lite"/>
    </source>
</evidence>
<dbReference type="GO" id="GO:0003700">
    <property type="term" value="F:DNA-binding transcription factor activity"/>
    <property type="evidence" value="ECO:0007669"/>
    <property type="project" value="InterPro"/>
</dbReference>
<evidence type="ECO:0000256" key="1">
    <source>
        <dbReference type="ARBA" id="ARBA00004123"/>
    </source>
</evidence>
<feature type="region of interest" description="Disordered" evidence="6">
    <location>
        <begin position="77"/>
        <end position="105"/>
    </location>
</feature>